<name>A0AAD0U0G0_9GAMM</name>
<dbReference type="InterPro" id="IPR018060">
    <property type="entry name" value="HTH_AraC"/>
</dbReference>
<dbReference type="Pfam" id="PF12625">
    <property type="entry name" value="Arabinose_bd"/>
    <property type="match status" value="1"/>
</dbReference>
<feature type="domain" description="HTH araC/xylS-type" evidence="4">
    <location>
        <begin position="234"/>
        <end position="330"/>
    </location>
</feature>
<dbReference type="RefSeq" id="WP_121637909.1">
    <property type="nucleotide sequence ID" value="NZ_CP033065.1"/>
</dbReference>
<keyword evidence="3" id="KW-0804">Transcription</keyword>
<dbReference type="SMART" id="SM00342">
    <property type="entry name" value="HTH_ARAC"/>
    <property type="match status" value="1"/>
</dbReference>
<dbReference type="GO" id="GO:0000976">
    <property type="term" value="F:transcription cis-regulatory region binding"/>
    <property type="evidence" value="ECO:0007669"/>
    <property type="project" value="TreeGrafter"/>
</dbReference>
<dbReference type="Proteomes" id="UP000279995">
    <property type="component" value="Chromosome I"/>
</dbReference>
<keyword evidence="1" id="KW-0805">Transcription regulation</keyword>
<dbReference type="Pfam" id="PF12833">
    <property type="entry name" value="HTH_18"/>
    <property type="match status" value="1"/>
</dbReference>
<gene>
    <name evidence="5" type="ORF">D9T18_12890</name>
</gene>
<dbReference type="Gene3D" id="1.10.10.60">
    <property type="entry name" value="Homeodomain-like"/>
    <property type="match status" value="1"/>
</dbReference>
<evidence type="ECO:0000313" key="6">
    <source>
        <dbReference type="Proteomes" id="UP000279995"/>
    </source>
</evidence>
<dbReference type="PANTHER" id="PTHR47894:SF1">
    <property type="entry name" value="HTH-TYPE TRANSCRIPTIONAL REGULATOR VQSM"/>
    <property type="match status" value="1"/>
</dbReference>
<protein>
    <submittedName>
        <fullName evidence="5">AraC family transcriptional regulator</fullName>
    </submittedName>
</protein>
<evidence type="ECO:0000256" key="3">
    <source>
        <dbReference type="ARBA" id="ARBA00023163"/>
    </source>
</evidence>
<proteinExistence type="predicted"/>
<dbReference type="InterPro" id="IPR009057">
    <property type="entry name" value="Homeodomain-like_sf"/>
</dbReference>
<keyword evidence="2" id="KW-0238">DNA-binding</keyword>
<dbReference type="InterPro" id="IPR032687">
    <property type="entry name" value="AraC-type_N"/>
</dbReference>
<dbReference type="PANTHER" id="PTHR47894">
    <property type="entry name" value="HTH-TYPE TRANSCRIPTIONAL REGULATOR GADX"/>
    <property type="match status" value="1"/>
</dbReference>
<evidence type="ECO:0000256" key="1">
    <source>
        <dbReference type="ARBA" id="ARBA00023015"/>
    </source>
</evidence>
<dbReference type="SUPFAM" id="SSF46689">
    <property type="entry name" value="Homeodomain-like"/>
    <property type="match status" value="1"/>
</dbReference>
<dbReference type="PROSITE" id="PS01124">
    <property type="entry name" value="HTH_ARAC_FAMILY_2"/>
    <property type="match status" value="1"/>
</dbReference>
<reference evidence="5 6" key="1">
    <citation type="submission" date="2018-10" db="EMBL/GenBank/DDBJ databases">
        <title>Complete Genome Sequence and Transcriptomic Profiles of a Marine Bacterium, Pseudoalteromonas agarivorans Hao 2018.</title>
        <authorList>
            <person name="Hao L."/>
        </authorList>
    </citation>
    <scope>NUCLEOTIDE SEQUENCE [LARGE SCALE GENOMIC DNA]</scope>
    <source>
        <strain evidence="5 6">Hao 2018</strain>
    </source>
</reference>
<evidence type="ECO:0000256" key="2">
    <source>
        <dbReference type="ARBA" id="ARBA00023125"/>
    </source>
</evidence>
<accession>A0AAD0U0G0</accession>
<dbReference type="GO" id="GO:0005829">
    <property type="term" value="C:cytosol"/>
    <property type="evidence" value="ECO:0007669"/>
    <property type="project" value="TreeGrafter"/>
</dbReference>
<evidence type="ECO:0000313" key="5">
    <source>
        <dbReference type="EMBL" id="AYM87515.1"/>
    </source>
</evidence>
<dbReference type="EMBL" id="CP033065">
    <property type="protein sequence ID" value="AYM87515.1"/>
    <property type="molecule type" value="Genomic_DNA"/>
</dbReference>
<dbReference type="GO" id="GO:0003700">
    <property type="term" value="F:DNA-binding transcription factor activity"/>
    <property type="evidence" value="ECO:0007669"/>
    <property type="project" value="InterPro"/>
</dbReference>
<evidence type="ECO:0000259" key="4">
    <source>
        <dbReference type="PROSITE" id="PS01124"/>
    </source>
</evidence>
<organism evidence="5 6">
    <name type="scientific">Pseudoalteromonas agarivorans</name>
    <dbReference type="NCBI Taxonomy" id="176102"/>
    <lineage>
        <taxon>Bacteria</taxon>
        <taxon>Pseudomonadati</taxon>
        <taxon>Pseudomonadota</taxon>
        <taxon>Gammaproteobacteria</taxon>
        <taxon>Alteromonadales</taxon>
        <taxon>Pseudoalteromonadaceae</taxon>
        <taxon>Pseudoalteromonas</taxon>
    </lineage>
</organism>
<dbReference type="AlphaFoldDB" id="A0AAD0U0G0"/>
<sequence>MHTLADHYFSSILDYLQTQGIDSNTALKAIGFTEFSRQHSQQLAPRISLQSYNALLVYGQKALNDALFGFTLGMHIRPADYGILGYLIESSDTLSSAIKALLNYDSLVADIGKAQFLQTADTATVRWHAHPHCNEQVVLRNMTAWVSVIRQLINASLCPSSISFIHNWPKRHTQQLEAWFKCPVISGAAHNQINFPSSYLNLAFKTDNAIVNATFKQLSQQQLSRFKSQQCLTEKVKQLLIAKTTLQNCQLIAVASALNVTPRTLQRHLKKQHVTFAQLLEQERKSRSRTLIGTLPLSELANLLGFKDQSSFNRAFLRWHHCTPTQFLKRK</sequence>